<dbReference type="EMBL" id="GG745347">
    <property type="protein sequence ID" value="KNE65414.1"/>
    <property type="molecule type" value="Genomic_DNA"/>
</dbReference>
<gene>
    <name evidence="4" type="ORF">AMAG_11047</name>
</gene>
<dbReference type="CDD" id="cd07061">
    <property type="entry name" value="HP_HAP_like"/>
    <property type="match status" value="1"/>
</dbReference>
<proteinExistence type="inferred from homology"/>
<dbReference type="PANTHER" id="PTHR11567">
    <property type="entry name" value="ACID PHOSPHATASE-RELATED"/>
    <property type="match status" value="1"/>
</dbReference>
<reference evidence="4 5" key="1">
    <citation type="submission" date="2009-11" db="EMBL/GenBank/DDBJ databases">
        <title>Annotation of Allomyces macrogynus ATCC 38327.</title>
        <authorList>
            <consortium name="The Broad Institute Genome Sequencing Platform"/>
            <person name="Russ C."/>
            <person name="Cuomo C."/>
            <person name="Burger G."/>
            <person name="Gray M.W."/>
            <person name="Holland P.W.H."/>
            <person name="King N."/>
            <person name="Lang F.B.F."/>
            <person name="Roger A.J."/>
            <person name="Ruiz-Trillo I."/>
            <person name="Young S.K."/>
            <person name="Zeng Q."/>
            <person name="Gargeya S."/>
            <person name="Fitzgerald M."/>
            <person name="Haas B."/>
            <person name="Abouelleil A."/>
            <person name="Alvarado L."/>
            <person name="Arachchi H.M."/>
            <person name="Berlin A."/>
            <person name="Chapman S.B."/>
            <person name="Gearin G."/>
            <person name="Goldberg J."/>
            <person name="Griggs A."/>
            <person name="Gujja S."/>
            <person name="Hansen M."/>
            <person name="Heiman D."/>
            <person name="Howarth C."/>
            <person name="Larimer J."/>
            <person name="Lui A."/>
            <person name="MacDonald P.J.P."/>
            <person name="McCowen C."/>
            <person name="Montmayeur A."/>
            <person name="Murphy C."/>
            <person name="Neiman D."/>
            <person name="Pearson M."/>
            <person name="Priest M."/>
            <person name="Roberts A."/>
            <person name="Saif S."/>
            <person name="Shea T."/>
            <person name="Sisk P."/>
            <person name="Stolte C."/>
            <person name="Sykes S."/>
            <person name="Wortman J."/>
            <person name="Nusbaum C."/>
            <person name="Birren B."/>
        </authorList>
    </citation>
    <scope>NUCLEOTIDE SEQUENCE [LARGE SCALE GENOMIC DNA]</scope>
    <source>
        <strain evidence="4 5">ATCC 38327</strain>
    </source>
</reference>
<dbReference type="AlphaFoldDB" id="A0A0L0SSU7"/>
<sequence length="474" mass="52646">MARTRPMTAMVAFLLILSTVIPACQAHVAPRSTPANSSADNQKYYDQVVRAMHPMTSTYCKASVPTVAEYKLPVIPGASSLQLEKVLLFARHGDRSPIHPLIDDLANNVVWNCDANESMTLPDSKLVATKVSDVLSESWAPRSYMGTCALGDLTAKGRAMHVDFGQKLREIYVDRLGFLSRKLTLSELTWRATDVSRTIASAQSVLDGLYPHGTYHHGERITIRTRPYEVDPLHSSGLDKQCPKLKQLKTLAKKHPMWEQILNATTAARQQVIALAPGVEAADTSKGSPEQIENLMCRRCWGKAQPCVNGMGCMSEATVDDAWLIKSLDYWYKDNYFPNHVQPETVSLAMGPLFREILGIVDGGSKAKLHLFLAHDSTLSGILGALRAAPEQHQWPAYRSNLIFEVWSGVEKGVRGKYVRILNDGRSLVTDPDLVSDKPWCQFGGEHGETCTLDLFRVYLRAHSVDKWDEACKV</sequence>
<dbReference type="PROSITE" id="PS00778">
    <property type="entry name" value="HIS_ACID_PHOSPHAT_2"/>
    <property type="match status" value="1"/>
</dbReference>
<evidence type="ECO:0000256" key="2">
    <source>
        <dbReference type="ARBA" id="ARBA00022801"/>
    </source>
</evidence>
<dbReference type="VEuPathDB" id="FungiDB:AMAG_11047"/>
<dbReference type="InterPro" id="IPR029033">
    <property type="entry name" value="His_PPase_superfam"/>
</dbReference>
<dbReference type="Proteomes" id="UP000054350">
    <property type="component" value="Unassembled WGS sequence"/>
</dbReference>
<dbReference type="Pfam" id="PF00328">
    <property type="entry name" value="His_Phos_2"/>
    <property type="match status" value="1"/>
</dbReference>
<evidence type="ECO:0000313" key="5">
    <source>
        <dbReference type="Proteomes" id="UP000054350"/>
    </source>
</evidence>
<dbReference type="STRING" id="578462.A0A0L0SSU7"/>
<dbReference type="InterPro" id="IPR033379">
    <property type="entry name" value="Acid_Pase_AS"/>
</dbReference>
<dbReference type="InterPro" id="IPR050645">
    <property type="entry name" value="Histidine_acid_phosphatase"/>
</dbReference>
<reference evidence="5" key="2">
    <citation type="submission" date="2009-11" db="EMBL/GenBank/DDBJ databases">
        <title>The Genome Sequence of Allomyces macrogynus strain ATCC 38327.</title>
        <authorList>
            <consortium name="The Broad Institute Genome Sequencing Platform"/>
            <person name="Russ C."/>
            <person name="Cuomo C."/>
            <person name="Shea T."/>
            <person name="Young S.K."/>
            <person name="Zeng Q."/>
            <person name="Koehrsen M."/>
            <person name="Haas B."/>
            <person name="Borodovsky M."/>
            <person name="Guigo R."/>
            <person name="Alvarado L."/>
            <person name="Berlin A."/>
            <person name="Borenstein D."/>
            <person name="Chen Z."/>
            <person name="Engels R."/>
            <person name="Freedman E."/>
            <person name="Gellesch M."/>
            <person name="Goldberg J."/>
            <person name="Griggs A."/>
            <person name="Gujja S."/>
            <person name="Heiman D."/>
            <person name="Hepburn T."/>
            <person name="Howarth C."/>
            <person name="Jen D."/>
            <person name="Larson L."/>
            <person name="Lewis B."/>
            <person name="Mehta T."/>
            <person name="Park D."/>
            <person name="Pearson M."/>
            <person name="Roberts A."/>
            <person name="Saif S."/>
            <person name="Shenoy N."/>
            <person name="Sisk P."/>
            <person name="Stolte C."/>
            <person name="Sykes S."/>
            <person name="Walk T."/>
            <person name="White J."/>
            <person name="Yandava C."/>
            <person name="Burger G."/>
            <person name="Gray M.W."/>
            <person name="Holland P.W.H."/>
            <person name="King N."/>
            <person name="Lang F.B.F."/>
            <person name="Roger A.J."/>
            <person name="Ruiz-Trillo I."/>
            <person name="Lander E."/>
            <person name="Nusbaum C."/>
        </authorList>
    </citation>
    <scope>NUCLEOTIDE SEQUENCE [LARGE SCALE GENOMIC DNA]</scope>
    <source>
        <strain evidence="5">ATCC 38327</strain>
    </source>
</reference>
<dbReference type="InterPro" id="IPR000560">
    <property type="entry name" value="His_Pase_clade-2"/>
</dbReference>
<accession>A0A0L0SSU7</accession>
<dbReference type="OrthoDB" id="10257284at2759"/>
<feature type="chain" id="PRO_5005547972" description="Histidine acid phosphatase" evidence="3">
    <location>
        <begin position="27"/>
        <end position="474"/>
    </location>
</feature>
<keyword evidence="5" id="KW-1185">Reference proteome</keyword>
<evidence type="ECO:0000256" key="3">
    <source>
        <dbReference type="SAM" id="SignalP"/>
    </source>
</evidence>
<evidence type="ECO:0000256" key="1">
    <source>
        <dbReference type="ARBA" id="ARBA00005375"/>
    </source>
</evidence>
<dbReference type="Gene3D" id="3.40.50.1240">
    <property type="entry name" value="Phosphoglycerate mutase-like"/>
    <property type="match status" value="1"/>
</dbReference>
<dbReference type="PANTHER" id="PTHR11567:SF110">
    <property type="entry name" value="2-PHOSPHOXYLOSE PHOSPHATASE 1"/>
    <property type="match status" value="1"/>
</dbReference>
<keyword evidence="3" id="KW-0732">Signal</keyword>
<dbReference type="GO" id="GO:0016791">
    <property type="term" value="F:phosphatase activity"/>
    <property type="evidence" value="ECO:0007669"/>
    <property type="project" value="TreeGrafter"/>
</dbReference>
<dbReference type="eggNOG" id="KOG3672">
    <property type="taxonomic scope" value="Eukaryota"/>
</dbReference>
<dbReference type="OMA" id="DWEWNYY"/>
<comment type="similarity">
    <text evidence="1">Belongs to the histidine acid phosphatase family.</text>
</comment>
<keyword evidence="2" id="KW-0378">Hydrolase</keyword>
<protein>
    <recommendedName>
        <fullName evidence="6">Histidine acid phosphatase</fullName>
    </recommendedName>
</protein>
<organism evidence="4 5">
    <name type="scientific">Allomyces macrogynus (strain ATCC 38327)</name>
    <name type="common">Allomyces javanicus var. macrogynus</name>
    <dbReference type="NCBI Taxonomy" id="578462"/>
    <lineage>
        <taxon>Eukaryota</taxon>
        <taxon>Fungi</taxon>
        <taxon>Fungi incertae sedis</taxon>
        <taxon>Blastocladiomycota</taxon>
        <taxon>Blastocladiomycetes</taxon>
        <taxon>Blastocladiales</taxon>
        <taxon>Blastocladiaceae</taxon>
        <taxon>Allomyces</taxon>
    </lineage>
</organism>
<evidence type="ECO:0008006" key="6">
    <source>
        <dbReference type="Google" id="ProtNLM"/>
    </source>
</evidence>
<dbReference type="SUPFAM" id="SSF53254">
    <property type="entry name" value="Phosphoglycerate mutase-like"/>
    <property type="match status" value="1"/>
</dbReference>
<evidence type="ECO:0000313" key="4">
    <source>
        <dbReference type="EMBL" id="KNE65414.1"/>
    </source>
</evidence>
<name>A0A0L0SSU7_ALLM3</name>
<feature type="signal peptide" evidence="3">
    <location>
        <begin position="1"/>
        <end position="26"/>
    </location>
</feature>